<feature type="compositionally biased region" description="Polar residues" evidence="1">
    <location>
        <begin position="806"/>
        <end position="821"/>
    </location>
</feature>
<dbReference type="Gene3D" id="3.55.50.10">
    <property type="entry name" value="Baseplate protein-like domains"/>
    <property type="match status" value="1"/>
</dbReference>
<organism evidence="2 3">
    <name type="scientific">Paenibacillus suaedae</name>
    <dbReference type="NCBI Taxonomy" id="3077233"/>
    <lineage>
        <taxon>Bacteria</taxon>
        <taxon>Bacillati</taxon>
        <taxon>Bacillota</taxon>
        <taxon>Bacilli</taxon>
        <taxon>Bacillales</taxon>
        <taxon>Paenibacillaceae</taxon>
        <taxon>Paenibacillus</taxon>
    </lineage>
</organism>
<proteinExistence type="predicted"/>
<gene>
    <name evidence="2" type="ORF">RQP50_00935</name>
</gene>
<dbReference type="Proteomes" id="UP001250538">
    <property type="component" value="Unassembled WGS sequence"/>
</dbReference>
<keyword evidence="3" id="KW-1185">Reference proteome</keyword>
<dbReference type="EMBL" id="JAVYAA010000001">
    <property type="protein sequence ID" value="MDT8974803.1"/>
    <property type="molecule type" value="Genomic_DNA"/>
</dbReference>
<feature type="region of interest" description="Disordered" evidence="1">
    <location>
        <begin position="795"/>
        <end position="867"/>
    </location>
</feature>
<reference evidence="3" key="1">
    <citation type="submission" date="2023-09" db="EMBL/GenBank/DDBJ databases">
        <title>Paenibacillus sp. chi10 Genome sequencing and assembly.</title>
        <authorList>
            <person name="Kim I."/>
        </authorList>
    </citation>
    <scope>NUCLEOTIDE SEQUENCE [LARGE SCALE GENOMIC DNA]</scope>
    <source>
        <strain evidence="3">chi10</strain>
    </source>
</reference>
<feature type="compositionally biased region" description="Low complexity" evidence="1">
    <location>
        <begin position="834"/>
        <end position="848"/>
    </location>
</feature>
<name>A0AAJ2N025_9BACL</name>
<comment type="caution">
    <text evidence="2">The sequence shown here is derived from an EMBL/GenBank/DDBJ whole genome shotgun (WGS) entry which is preliminary data.</text>
</comment>
<evidence type="ECO:0000313" key="3">
    <source>
        <dbReference type="Proteomes" id="UP001250538"/>
    </source>
</evidence>
<dbReference type="Pfam" id="PF05954">
    <property type="entry name" value="Phage_GPD"/>
    <property type="match status" value="1"/>
</dbReference>
<evidence type="ECO:0000256" key="1">
    <source>
        <dbReference type="SAM" id="MobiDB-lite"/>
    </source>
</evidence>
<dbReference type="RefSeq" id="WP_315742533.1">
    <property type="nucleotide sequence ID" value="NZ_JAVYAA010000001.1"/>
</dbReference>
<evidence type="ECO:0000313" key="2">
    <source>
        <dbReference type="EMBL" id="MDT8974803.1"/>
    </source>
</evidence>
<accession>A0AAJ2N025</accession>
<sequence length="1068" mass="118223">MEKSMLSAENAAGYGHIRVVWAHDIQRIHELRIEKRVNEHARLHMRALLAEERGDRDIEAYDYGKSVKVEQLGDDGSVVRTLFCGQVMTRTIQAERSVYVLTLEAISWSYELDVRPKSRSFQPEHTTYEDVLERVLKDYARSDSIDTASEGSTLGSFTLQYEETDWSFLKRMASRLGTVLVPEITAESPKLFFGLPSGKHWRLDEQEPYRVRKSFRSLLGHEEQKLLFGNGFGSSSSTVYSLESGRCFVLGDRVSLPSGLKTVVTEIVSEMKSGLLLHTYQLCAEEDVICQRTENWQATGAVLSGIVIGVQRDRVRLRLDMDGKDAVSEGCWFPYVTSYAAEGNSGLYWMPEPGDRAQLYLPSAHEAEAVVRGSLRQHADVDKPDEKVWSSKRGKRISMGSTELKLEAGGGLNIRLNEGNGVHIHSTNSLAISGRDIMVKAGQQVSMKAGHSLYLRGGESSLILDGDSDIRSDLLHQEGTARSPVHVTPLTPVPEPPLMTVEVYEAGQAAKMAAAESQGVTGAQIGLLAGAALSLLGMIPVAGVVGSLVGSALSVLGMMSSSSGFRIGLPSGGGGGTATGLLSEEEMVQLEMQREFAILLGKVFTDARGWRNPETKESLVRFLLTLNKGMEMASSKIPQDVRVANRNLSKALDFYSSIDRWDLPNRFRVQDIDPVLFDHQIIDIKQYNAWEDQHLTPQQKNDIAKLIYERFKDDTDIATQNYFFVVERTSEGVDALAGAIGARAVRSRNPQPPIKPQGISKGSNIKGIKVNWGQATTFINDRLEALQKSVGQLPKNKLAYDGPNVNYKSSTQKPLEPTKNQIEVRKYYPGTEPENSASGSASGKNKNSSGKEKGKGGSGSNNSNVISKEIKKIDEEIERLKKEGNDKEVKRLTRERNKLANKLDTKDDITNHYDLGAAKEYERKIDNSKHFSHDKGNFGEEVTKIVARDSSLGQDVSNLFQVGRNGIDAAFLSKGPPPKLTIIESKASDSASFSYSDKQKKGGDKYFQGMINSDDPRYADFSKKLRKLKKENPGLEFDFIRVETDIKITKTGFGVDEVKVKDWNKEID</sequence>
<dbReference type="SUPFAM" id="SSF69279">
    <property type="entry name" value="Phage tail proteins"/>
    <property type="match status" value="1"/>
</dbReference>
<protein>
    <submittedName>
        <fullName evidence="2">Contractile injection system protein, VgrG/Pvc8 family</fullName>
    </submittedName>
</protein>
<dbReference type="AlphaFoldDB" id="A0AAJ2N025"/>